<dbReference type="AlphaFoldDB" id="A0A9D3Z787"/>
<name>A0A9D3Z787_DREPO</name>
<accession>A0A9D3Z787</accession>
<reference evidence="1" key="1">
    <citation type="journal article" date="2019" name="bioRxiv">
        <title>The Genome of the Zebra Mussel, Dreissena polymorpha: A Resource for Invasive Species Research.</title>
        <authorList>
            <person name="McCartney M.A."/>
            <person name="Auch B."/>
            <person name="Kono T."/>
            <person name="Mallez S."/>
            <person name="Zhang Y."/>
            <person name="Obille A."/>
            <person name="Becker A."/>
            <person name="Abrahante J.E."/>
            <person name="Garbe J."/>
            <person name="Badalamenti J.P."/>
            <person name="Herman A."/>
            <person name="Mangelson H."/>
            <person name="Liachko I."/>
            <person name="Sullivan S."/>
            <person name="Sone E.D."/>
            <person name="Koren S."/>
            <person name="Silverstein K.A.T."/>
            <person name="Beckman K.B."/>
            <person name="Gohl D.M."/>
        </authorList>
    </citation>
    <scope>NUCLEOTIDE SEQUENCE</scope>
    <source>
        <strain evidence="1">Duluth1</strain>
        <tissue evidence="1">Whole animal</tissue>
    </source>
</reference>
<keyword evidence="2" id="KW-1185">Reference proteome</keyword>
<evidence type="ECO:0000313" key="2">
    <source>
        <dbReference type="Proteomes" id="UP000828390"/>
    </source>
</evidence>
<dbReference type="EMBL" id="JAIWYP010000014">
    <property type="protein sequence ID" value="KAH3712031.1"/>
    <property type="molecule type" value="Genomic_DNA"/>
</dbReference>
<evidence type="ECO:0000313" key="1">
    <source>
        <dbReference type="EMBL" id="KAH3712031.1"/>
    </source>
</evidence>
<reference evidence="1" key="2">
    <citation type="submission" date="2020-11" db="EMBL/GenBank/DDBJ databases">
        <authorList>
            <person name="McCartney M.A."/>
            <person name="Auch B."/>
            <person name="Kono T."/>
            <person name="Mallez S."/>
            <person name="Becker A."/>
            <person name="Gohl D.M."/>
            <person name="Silverstein K.A.T."/>
            <person name="Koren S."/>
            <person name="Bechman K.B."/>
            <person name="Herman A."/>
            <person name="Abrahante J.E."/>
            <person name="Garbe J."/>
        </authorList>
    </citation>
    <scope>NUCLEOTIDE SEQUENCE</scope>
    <source>
        <strain evidence="1">Duluth1</strain>
        <tissue evidence="1">Whole animal</tissue>
    </source>
</reference>
<sequence length="136" mass="15041">MFQSSSKVPDDDVTCPFCVSDQAREFKRVGDLRHHVKTKHPAEKENAPRGLFSSKTCFSFPSITGRTQDIEERTSQLEGVLSKHSQRPNKHNATDSLFLLAIGIILASIKLFAESVSGVFQVLPETSSLIAARLLI</sequence>
<dbReference type="Proteomes" id="UP000828390">
    <property type="component" value="Unassembled WGS sequence"/>
</dbReference>
<protein>
    <submittedName>
        <fullName evidence="1">Uncharacterized protein</fullName>
    </submittedName>
</protein>
<proteinExistence type="predicted"/>
<gene>
    <name evidence="1" type="ORF">DPMN_071708</name>
</gene>
<comment type="caution">
    <text evidence="1">The sequence shown here is derived from an EMBL/GenBank/DDBJ whole genome shotgun (WGS) entry which is preliminary data.</text>
</comment>
<organism evidence="1 2">
    <name type="scientific">Dreissena polymorpha</name>
    <name type="common">Zebra mussel</name>
    <name type="synonym">Mytilus polymorpha</name>
    <dbReference type="NCBI Taxonomy" id="45954"/>
    <lineage>
        <taxon>Eukaryota</taxon>
        <taxon>Metazoa</taxon>
        <taxon>Spiralia</taxon>
        <taxon>Lophotrochozoa</taxon>
        <taxon>Mollusca</taxon>
        <taxon>Bivalvia</taxon>
        <taxon>Autobranchia</taxon>
        <taxon>Heteroconchia</taxon>
        <taxon>Euheterodonta</taxon>
        <taxon>Imparidentia</taxon>
        <taxon>Neoheterodontei</taxon>
        <taxon>Myida</taxon>
        <taxon>Dreissenoidea</taxon>
        <taxon>Dreissenidae</taxon>
        <taxon>Dreissena</taxon>
    </lineage>
</organism>